<name>A0ABN3KTJ2_9MICO</name>
<dbReference type="InterPro" id="IPR011576">
    <property type="entry name" value="Pyridox_Oxase_N"/>
</dbReference>
<dbReference type="InterPro" id="IPR012349">
    <property type="entry name" value="Split_barrel_FMN-bd"/>
</dbReference>
<protein>
    <recommendedName>
        <fullName evidence="2">Pyridoxamine 5'-phosphate oxidase N-terminal domain-containing protein</fullName>
    </recommendedName>
</protein>
<dbReference type="InterPro" id="IPR052019">
    <property type="entry name" value="F420H2_bilvrd_red/Heme_oxyg"/>
</dbReference>
<dbReference type="InterPro" id="IPR019965">
    <property type="entry name" value="PPOX_F420-dep_Rv2061_put"/>
</dbReference>
<accession>A0ABN3KTJ2</accession>
<keyword evidence="4" id="KW-1185">Reference proteome</keyword>
<organism evidence="3 4">
    <name type="scientific">Terrabacter carboxydivorans</name>
    <dbReference type="NCBI Taxonomy" id="619730"/>
    <lineage>
        <taxon>Bacteria</taxon>
        <taxon>Bacillati</taxon>
        <taxon>Actinomycetota</taxon>
        <taxon>Actinomycetes</taxon>
        <taxon>Micrococcales</taxon>
        <taxon>Intrasporangiaceae</taxon>
        <taxon>Terrabacter</taxon>
    </lineage>
</organism>
<evidence type="ECO:0000313" key="3">
    <source>
        <dbReference type="EMBL" id="GAA2471498.1"/>
    </source>
</evidence>
<sequence length="124" mass="13465">MNAQRYVSLTTFRRNGEPVPTPVWIARDGSQLVVVSVDPAGKLKRLAHTDRVELRPCDMRGRVPEGAPTYAGSAVVVRTPEGVAAVKRALARKYVLARLGDAVALVTDRVRPRAPRAGIRITLA</sequence>
<evidence type="ECO:0000259" key="2">
    <source>
        <dbReference type="Pfam" id="PF01243"/>
    </source>
</evidence>
<reference evidence="3 4" key="1">
    <citation type="journal article" date="2019" name="Int. J. Syst. Evol. Microbiol.">
        <title>The Global Catalogue of Microorganisms (GCM) 10K type strain sequencing project: providing services to taxonomists for standard genome sequencing and annotation.</title>
        <authorList>
            <consortium name="The Broad Institute Genomics Platform"/>
            <consortium name="The Broad Institute Genome Sequencing Center for Infectious Disease"/>
            <person name="Wu L."/>
            <person name="Ma J."/>
        </authorList>
    </citation>
    <scope>NUCLEOTIDE SEQUENCE [LARGE SCALE GENOMIC DNA]</scope>
    <source>
        <strain evidence="3 4">JCM 16259</strain>
    </source>
</reference>
<evidence type="ECO:0000313" key="4">
    <source>
        <dbReference type="Proteomes" id="UP001500730"/>
    </source>
</evidence>
<dbReference type="SUPFAM" id="SSF50475">
    <property type="entry name" value="FMN-binding split barrel"/>
    <property type="match status" value="1"/>
</dbReference>
<proteinExistence type="predicted"/>
<dbReference type="NCBIfam" id="TIGR03666">
    <property type="entry name" value="Rv2061_F420"/>
    <property type="match status" value="1"/>
</dbReference>
<feature type="domain" description="Pyridoxamine 5'-phosphate oxidase N-terminal" evidence="2">
    <location>
        <begin position="2"/>
        <end position="95"/>
    </location>
</feature>
<keyword evidence="1" id="KW-0560">Oxidoreductase</keyword>
<dbReference type="Proteomes" id="UP001500730">
    <property type="component" value="Unassembled WGS sequence"/>
</dbReference>
<dbReference type="EMBL" id="BAAARE010000002">
    <property type="protein sequence ID" value="GAA2471498.1"/>
    <property type="molecule type" value="Genomic_DNA"/>
</dbReference>
<dbReference type="Pfam" id="PF01243">
    <property type="entry name" value="PNPOx_N"/>
    <property type="match status" value="1"/>
</dbReference>
<comment type="caution">
    <text evidence="3">The sequence shown here is derived from an EMBL/GenBank/DDBJ whole genome shotgun (WGS) entry which is preliminary data.</text>
</comment>
<dbReference type="PANTHER" id="PTHR35176">
    <property type="entry name" value="HEME OXYGENASE HI_0854-RELATED"/>
    <property type="match status" value="1"/>
</dbReference>
<dbReference type="Gene3D" id="2.30.110.10">
    <property type="entry name" value="Electron Transport, Fmn-binding Protein, Chain A"/>
    <property type="match status" value="1"/>
</dbReference>
<gene>
    <name evidence="3" type="ORF">GCM10009858_06100</name>
</gene>
<evidence type="ECO:0000256" key="1">
    <source>
        <dbReference type="ARBA" id="ARBA00023002"/>
    </source>
</evidence>
<dbReference type="PANTHER" id="PTHR35176:SF11">
    <property type="entry name" value="PYRIDOXAMINE 5'-PHOSPHATE OXIDASE FAMILY PROTEIN"/>
    <property type="match status" value="1"/>
</dbReference>